<comment type="pathway">
    <text evidence="3">Protein modification; protein lipoylation via endogenous pathway; protein N(6)-(lipoyl)lysine from octanoyl-[acyl-carrier-protein].</text>
</comment>
<dbReference type="AlphaFoldDB" id="A0A3E0AXA0"/>
<dbReference type="Gene3D" id="3.30.930.10">
    <property type="entry name" value="Bira Bifunctional Protein, Domain 2"/>
    <property type="match status" value="1"/>
</dbReference>
<reference evidence="5 6" key="1">
    <citation type="submission" date="2018-08" db="EMBL/GenBank/DDBJ databases">
        <title>Genomic Encyclopedia of Type Strains, Phase IV (KMG-IV): sequencing the most valuable type-strain genomes for metagenomic binning, comparative biology and taxonomic classification.</title>
        <authorList>
            <person name="Goeker M."/>
        </authorList>
    </citation>
    <scope>NUCLEOTIDE SEQUENCE [LARGE SCALE GENOMIC DNA]</scope>
    <source>
        <strain evidence="5 6">DSM 17274</strain>
    </source>
</reference>
<evidence type="ECO:0000256" key="1">
    <source>
        <dbReference type="ARBA" id="ARBA00022679"/>
    </source>
</evidence>
<dbReference type="PROSITE" id="PS51733">
    <property type="entry name" value="BPL_LPL_CATALYTIC"/>
    <property type="match status" value="1"/>
</dbReference>
<dbReference type="PANTHER" id="PTHR43679:SF2">
    <property type="entry name" value="OCTANOYL-[GCVH]:PROTEIN N-OCTANOYLTRANSFERASE"/>
    <property type="match status" value="1"/>
</dbReference>
<protein>
    <recommendedName>
        <fullName evidence="3">Octanoyl-[GcvH]:protein N-octanoyltransferase</fullName>
        <ecNumber evidence="3">2.3.1.204</ecNumber>
    </recommendedName>
    <alternativeName>
        <fullName evidence="3">Octanoyl-[GcvH]:E2 amidotransferase</fullName>
    </alternativeName>
</protein>
<dbReference type="InterPro" id="IPR050664">
    <property type="entry name" value="Octanoyltrans_LipM/LipL"/>
</dbReference>
<dbReference type="HAMAP" id="MF_02119">
    <property type="entry name" value="LipL"/>
    <property type="match status" value="1"/>
</dbReference>
<evidence type="ECO:0000313" key="5">
    <source>
        <dbReference type="EMBL" id="REG24329.1"/>
    </source>
</evidence>
<dbReference type="InterPro" id="IPR045864">
    <property type="entry name" value="aa-tRNA-synth_II/BPL/LPL"/>
</dbReference>
<keyword evidence="2 3" id="KW-0012">Acyltransferase</keyword>
<name>A0A3E0AXA0_9STAP</name>
<evidence type="ECO:0000256" key="2">
    <source>
        <dbReference type="ARBA" id="ARBA00023315"/>
    </source>
</evidence>
<evidence type="ECO:0000313" key="6">
    <source>
        <dbReference type="Proteomes" id="UP000257076"/>
    </source>
</evidence>
<feature type="domain" description="BPL/LPL catalytic" evidence="4">
    <location>
        <begin position="37"/>
        <end position="219"/>
    </location>
</feature>
<feature type="active site" description="Acyl-thioester intermediate" evidence="3">
    <location>
        <position position="139"/>
    </location>
</feature>
<comment type="function">
    <text evidence="3">Catalyzes the amidotransfer (transamidation) of the octanoyl moiety from octanoyl-GcvH to the lipoyl domain of the E2 subunit of lipoate-dependent enzymes.</text>
</comment>
<gene>
    <name evidence="3" type="primary">lipL</name>
    <name evidence="5" type="ORF">DFR63_1426</name>
</gene>
<dbReference type="EC" id="2.3.1.204" evidence="3"/>
<evidence type="ECO:0000256" key="3">
    <source>
        <dbReference type="HAMAP-Rule" id="MF_02119"/>
    </source>
</evidence>
<evidence type="ECO:0000259" key="4">
    <source>
        <dbReference type="PROSITE" id="PS51733"/>
    </source>
</evidence>
<sequence length="271" mass="30799">MTAELFNRTVEVIGRLRTRHPFESFAFDDFLQHQISEDNVPKIRFWVHSPYIILGLQDARLPKLPYGLNYISDAGFDYIVRNSGGLGVVLDEGILNISLVLPKADFPYIEKGYDIMTELVTKMFPEGKIEAYEISASYCPGSYDLSIGGKKFAGISQRRIKDGVAVQIYLCVTGSGSERALMMKEFYRHAHAVDSTKFIYPVINPDHMASLNELLNADFSIEEVEKRALNALRDSGAVLKDYPVLNEEQNALYERFIGNMKERNKKYVTFD</sequence>
<dbReference type="OrthoDB" id="2080934at2"/>
<keyword evidence="6" id="KW-1185">Reference proteome</keyword>
<organism evidence="5 6">
    <name type="scientific">Jeotgalicoccus halotolerans</name>
    <dbReference type="NCBI Taxonomy" id="157227"/>
    <lineage>
        <taxon>Bacteria</taxon>
        <taxon>Bacillati</taxon>
        <taxon>Bacillota</taxon>
        <taxon>Bacilli</taxon>
        <taxon>Bacillales</taxon>
        <taxon>Staphylococcaceae</taxon>
        <taxon>Jeotgalicoccus</taxon>
    </lineage>
</organism>
<accession>A0A3E0AXA0</accession>
<keyword evidence="1 3" id="KW-0808">Transferase</keyword>
<dbReference type="CDD" id="cd16443">
    <property type="entry name" value="LplA"/>
    <property type="match status" value="1"/>
</dbReference>
<dbReference type="GO" id="GO:0033819">
    <property type="term" value="F:lipoyl(octanoyl) transferase activity"/>
    <property type="evidence" value="ECO:0007669"/>
    <property type="project" value="InterPro"/>
</dbReference>
<proteinExistence type="inferred from homology"/>
<comment type="caution">
    <text evidence="5">The sequence shown here is derived from an EMBL/GenBank/DDBJ whole genome shotgun (WGS) entry which is preliminary data.</text>
</comment>
<dbReference type="GO" id="GO:0009107">
    <property type="term" value="P:lipoate biosynthetic process"/>
    <property type="evidence" value="ECO:0007669"/>
    <property type="project" value="UniProtKB-UniRule"/>
</dbReference>
<dbReference type="GO" id="GO:0009249">
    <property type="term" value="P:protein lipoylation"/>
    <property type="evidence" value="ECO:0007669"/>
    <property type="project" value="UniProtKB-UniRule"/>
</dbReference>
<dbReference type="Proteomes" id="UP000257076">
    <property type="component" value="Unassembled WGS sequence"/>
</dbReference>
<dbReference type="RefSeq" id="WP_115885226.1">
    <property type="nucleotide sequence ID" value="NZ_CBCSHX010000003.1"/>
</dbReference>
<dbReference type="EMBL" id="QUMW01000011">
    <property type="protein sequence ID" value="REG24329.1"/>
    <property type="molecule type" value="Genomic_DNA"/>
</dbReference>
<comment type="miscellaneous">
    <text evidence="3">The reaction proceeds via a thioester-linked acyl-enzyme intermediate.</text>
</comment>
<dbReference type="PANTHER" id="PTHR43679">
    <property type="entry name" value="OCTANOYLTRANSFERASE LIPM-RELATED"/>
    <property type="match status" value="1"/>
</dbReference>
<comment type="catalytic activity">
    <reaction evidence="3">
        <text>N(6)-octanoyl-L-lysyl-[glycine-cleavage complex H protein] + L-lysyl-[lipoyl-carrier protein] = N(6)-octanoyl-L-lysyl-[lipoyl-carrier protein] + L-lysyl-[glycine-cleavage complex H protein]</text>
        <dbReference type="Rhea" id="RHEA:20213"/>
        <dbReference type="Rhea" id="RHEA-COMP:10500"/>
        <dbReference type="Rhea" id="RHEA-COMP:10501"/>
        <dbReference type="Rhea" id="RHEA-COMP:10503"/>
        <dbReference type="Rhea" id="RHEA-COMP:10504"/>
        <dbReference type="ChEBI" id="CHEBI:29969"/>
        <dbReference type="ChEBI" id="CHEBI:78809"/>
        <dbReference type="EC" id="2.3.1.204"/>
    </reaction>
</comment>
<dbReference type="Pfam" id="PF21948">
    <property type="entry name" value="LplA-B_cat"/>
    <property type="match status" value="1"/>
</dbReference>
<comment type="similarity">
    <text evidence="3">Belongs to the octanoyltransferase LipL family.</text>
</comment>
<feature type="site" description="Lowers pKa of active site Cys" evidence="3">
    <location>
        <position position="151"/>
    </location>
</feature>
<dbReference type="InterPro" id="IPR004143">
    <property type="entry name" value="BPL_LPL_catalytic"/>
</dbReference>
<dbReference type="InterPro" id="IPR024897">
    <property type="entry name" value="LipL"/>
</dbReference>
<dbReference type="SUPFAM" id="SSF55681">
    <property type="entry name" value="Class II aaRS and biotin synthetases"/>
    <property type="match status" value="1"/>
</dbReference>